<dbReference type="PATRIC" id="fig|1324352.5.peg.1713"/>
<dbReference type="AlphaFoldDB" id="A0A0G3M173"/>
<evidence type="ECO:0000313" key="5">
    <source>
        <dbReference type="Proteomes" id="UP000035213"/>
    </source>
</evidence>
<keyword evidence="3" id="KW-0012">Acyltransferase</keyword>
<dbReference type="PANTHER" id="PTHR42811">
    <property type="entry name" value="SERINE ACETYLTRANSFERASE"/>
    <property type="match status" value="1"/>
</dbReference>
<protein>
    <submittedName>
        <fullName evidence="4">Serine acetyltransferase</fullName>
    </submittedName>
</protein>
<dbReference type="SUPFAM" id="SSF51161">
    <property type="entry name" value="Trimeric LpxA-like enzymes"/>
    <property type="match status" value="1"/>
</dbReference>
<reference evidence="4 5" key="1">
    <citation type="submission" date="2014-11" db="EMBL/GenBank/DDBJ databases">
        <authorList>
            <person name="Park G.-S."/>
            <person name="Hong S.-J."/>
            <person name="Jung B.K."/>
            <person name="Khan A.R."/>
            <person name="Kwak Y."/>
            <person name="Shin J.-H."/>
        </authorList>
    </citation>
    <scope>NUCLEOTIDE SEQUENCE [LARGE SCALE GENOMIC DNA]</scope>
    <source>
        <strain evidence="4 5">DSM 27622</strain>
    </source>
</reference>
<dbReference type="OrthoDB" id="9801456at2"/>
<dbReference type="Gene3D" id="2.160.10.10">
    <property type="entry name" value="Hexapeptide repeat proteins"/>
    <property type="match status" value="1"/>
</dbReference>
<accession>A0A0G3M173</accession>
<dbReference type="Gene3D" id="1.10.3130.10">
    <property type="entry name" value="serine acetyltransferase, domain 1"/>
    <property type="match status" value="1"/>
</dbReference>
<dbReference type="InterPro" id="IPR045304">
    <property type="entry name" value="LbH_SAT"/>
</dbReference>
<proteinExistence type="predicted"/>
<name>A0A0G3M173_CHRGL</name>
<keyword evidence="1" id="KW-0028">Amino-acid biosynthesis</keyword>
<evidence type="ECO:0000256" key="3">
    <source>
        <dbReference type="ARBA" id="ARBA00023315"/>
    </source>
</evidence>
<dbReference type="KEGG" id="cgn:OK18_08155"/>
<sequence>MPVSLDFIGNILQNKKLGSHGFFDKTKMETFVTGLYNTLFLPQHIDTEEQLQQDFEKLNKALFELILSGVNHDESWAKKQTEVFFDELSNIYHTLILDAGSILEFDPATESLEEILLSYPGFFATYVYRISHQLWMQEVNTLPRVISEYGHSKTGVDIHPGAEIGKHFFIDHGTGIVIGETTVIGDHVKIYQGVTLGALNVSKEFANQKRHPNIEDNVIIYSGATILGGNTTVGKDSIIGGNVWITQNVPANSLVYNKSEIKIKDNGPLPESLTFVI</sequence>
<dbReference type="CDD" id="cd03354">
    <property type="entry name" value="LbH_SAT"/>
    <property type="match status" value="1"/>
</dbReference>
<dbReference type="EMBL" id="CP009928">
    <property type="protein sequence ID" value="AKK72604.1"/>
    <property type="molecule type" value="Genomic_DNA"/>
</dbReference>
<dbReference type="Proteomes" id="UP000035213">
    <property type="component" value="Chromosome"/>
</dbReference>
<evidence type="ECO:0000256" key="1">
    <source>
        <dbReference type="ARBA" id="ARBA00022605"/>
    </source>
</evidence>
<gene>
    <name evidence="4" type="ORF">OK18_08155</name>
</gene>
<dbReference type="GO" id="GO:0016746">
    <property type="term" value="F:acyltransferase activity"/>
    <property type="evidence" value="ECO:0007669"/>
    <property type="project" value="UniProtKB-KW"/>
</dbReference>
<evidence type="ECO:0000256" key="2">
    <source>
        <dbReference type="ARBA" id="ARBA00022679"/>
    </source>
</evidence>
<dbReference type="InterPro" id="IPR042122">
    <property type="entry name" value="Ser_AcTrfase_N_sf"/>
</dbReference>
<dbReference type="GO" id="GO:0008652">
    <property type="term" value="P:amino acid biosynthetic process"/>
    <property type="evidence" value="ECO:0007669"/>
    <property type="project" value="UniProtKB-KW"/>
</dbReference>
<dbReference type="InterPro" id="IPR011004">
    <property type="entry name" value="Trimer_LpxA-like_sf"/>
</dbReference>
<keyword evidence="2 4" id="KW-0808">Transferase</keyword>
<dbReference type="InterPro" id="IPR053376">
    <property type="entry name" value="Serine_acetyltransferase"/>
</dbReference>
<dbReference type="RefSeq" id="WP_053327689.1">
    <property type="nucleotide sequence ID" value="NZ_CP009928.1"/>
</dbReference>
<dbReference type="NCBIfam" id="NF041874">
    <property type="entry name" value="EPS_EpsC"/>
    <property type="match status" value="1"/>
</dbReference>
<evidence type="ECO:0000313" key="4">
    <source>
        <dbReference type="EMBL" id="AKK72604.1"/>
    </source>
</evidence>
<organism evidence="4 5">
    <name type="scientific">Chryseobacterium gallinarum</name>
    <dbReference type="NCBI Taxonomy" id="1324352"/>
    <lineage>
        <taxon>Bacteria</taxon>
        <taxon>Pseudomonadati</taxon>
        <taxon>Bacteroidota</taxon>
        <taxon>Flavobacteriia</taxon>
        <taxon>Flavobacteriales</taxon>
        <taxon>Weeksellaceae</taxon>
        <taxon>Chryseobacterium group</taxon>
        <taxon>Chryseobacterium</taxon>
    </lineage>
</organism>
<dbReference type="STRING" id="1324352.OK18_08155"/>